<feature type="domain" description="Saposin B-type" evidence="9">
    <location>
        <begin position="279"/>
        <end position="353"/>
    </location>
</feature>
<feature type="domain" description="Saposin A-type" evidence="8">
    <location>
        <begin position="772"/>
        <end position="805"/>
    </location>
</feature>
<name>A0A9P0HP79_NEZVI</name>
<protein>
    <recommendedName>
        <fullName evidence="12">Saposin</fullName>
    </recommendedName>
</protein>
<evidence type="ECO:0000313" key="10">
    <source>
        <dbReference type="EMBL" id="CAH1405618.1"/>
    </source>
</evidence>
<keyword evidence="4" id="KW-0677">Repeat</keyword>
<dbReference type="Proteomes" id="UP001152798">
    <property type="component" value="Chromosome 6"/>
</dbReference>
<dbReference type="Pfam" id="PF05184">
    <property type="entry name" value="SapB_1"/>
    <property type="match status" value="5"/>
</dbReference>
<keyword evidence="3 7" id="KW-0732">Signal</keyword>
<dbReference type="SMART" id="SM00162">
    <property type="entry name" value="SAPA"/>
    <property type="match status" value="2"/>
</dbReference>
<dbReference type="GO" id="GO:0005764">
    <property type="term" value="C:lysosome"/>
    <property type="evidence" value="ECO:0007669"/>
    <property type="project" value="InterPro"/>
</dbReference>
<keyword evidence="2" id="KW-0964">Secreted</keyword>
<feature type="domain" description="Saposin B-type" evidence="9">
    <location>
        <begin position="696"/>
        <end position="771"/>
    </location>
</feature>
<dbReference type="InterPro" id="IPR007856">
    <property type="entry name" value="SapB_1"/>
</dbReference>
<feature type="domain" description="Saposin B-type" evidence="9">
    <location>
        <begin position="411"/>
        <end position="486"/>
    </location>
</feature>
<dbReference type="SMART" id="SM00741">
    <property type="entry name" value="SapB"/>
    <property type="match status" value="7"/>
</dbReference>
<evidence type="ECO:0000256" key="4">
    <source>
        <dbReference type="ARBA" id="ARBA00022737"/>
    </source>
</evidence>
<keyword evidence="6" id="KW-0325">Glycoprotein</keyword>
<sequence length="823" mass="92546">MISRKMDFLMLLLMIMPFVNCENEEFSTVYMMNRSTYNRPEHCSKGQIYWCRNITTAVECRALKHCIQAVWEKEIPIEKDTNTVCQTCIEMVKEARDQLMSNETQSEIKEVLEGSCKVIPVKALRNDCDKLMDDFGSYLVDTLASEMNPQVVCSVAGLCNNPAFKEQSKNDKELTCDSCHGLMRQIEGKVETASQEDFRLLLIRLCGNLGTYSDACASLVLSNLPQIATLLNNNVKAGPVCSLAGVCTEKFHSHASVVRVDIVGPGDSDVEVIGESNDLPCDLCEQLVTHLRDVLVANTTEEEFKLVLLGLCKQMPSYKDECQELVKAYYSPIYSYLVHELNGQVLCAQIGICPKAFEEILRPLIPVENSPVEKAPIEFIINSQLPIERLNPLTFLPRRLVGGKSQPQDQAVCAFCEYFLHFVQQEITLPSVEKKIKKVVEQACTRLPLSVRDECNDFVNTYMDAFIALLANRIDPSQVCPGLGVCPSELMVVEYKDKPTCPLCLFAVEEVLHKISNRTQEDINDALDDLCLVDVFPNSLTTECAKFITSYREMLIDMIIADFTSEEACIYSQLCKIPTIPESPASAGSIRTNEIYDDEESVRHEKTANQCILCEFVMSKLEKILKDKKTEEEIKEGVYKVCSYMPKTISAQCKHFVEEYADLVIEMLADNVTPAAMCSALNLCSKANVFVMKPERRCLTCEVLMESLRAVLTDADVDEEFNDSLLKACQRLPRKHTKLCISLIAQIAPQIESALRTFPVGPIICRKVGACGSEECGLGPEYWCQKKENAIMCQEREYCEQNVWNGKKAEEERPSHLKGTDVI</sequence>
<feature type="domain" description="Saposin B-type" evidence="9">
    <location>
        <begin position="499"/>
        <end position="575"/>
    </location>
</feature>
<proteinExistence type="predicted"/>
<dbReference type="Pfam" id="PF02199">
    <property type="entry name" value="SapA"/>
    <property type="match status" value="2"/>
</dbReference>
<feature type="domain" description="Saposin B-type" evidence="9">
    <location>
        <begin position="83"/>
        <end position="159"/>
    </location>
</feature>
<evidence type="ECO:0000259" key="8">
    <source>
        <dbReference type="SMART" id="SM00162"/>
    </source>
</evidence>
<dbReference type="PANTHER" id="PTHR11480:SF3">
    <property type="entry name" value="BCDNA.GH08312"/>
    <property type="match status" value="1"/>
</dbReference>
<evidence type="ECO:0000256" key="7">
    <source>
        <dbReference type="SAM" id="SignalP"/>
    </source>
</evidence>
<dbReference type="InterPro" id="IPR011001">
    <property type="entry name" value="Saposin-like"/>
</dbReference>
<dbReference type="SUPFAM" id="SSF47862">
    <property type="entry name" value="Saposin"/>
    <property type="match status" value="7"/>
</dbReference>
<dbReference type="PRINTS" id="PR01797">
    <property type="entry name" value="SAPOSIN"/>
</dbReference>
<gene>
    <name evidence="10" type="ORF">NEZAVI_LOCUS13786</name>
</gene>
<feature type="domain" description="Saposin B-type" evidence="9">
    <location>
        <begin position="174"/>
        <end position="247"/>
    </location>
</feature>
<dbReference type="EMBL" id="OV725082">
    <property type="protein sequence ID" value="CAH1405618.1"/>
    <property type="molecule type" value="Genomic_DNA"/>
</dbReference>
<evidence type="ECO:0008006" key="12">
    <source>
        <dbReference type="Google" id="ProtNLM"/>
    </source>
</evidence>
<evidence type="ECO:0000256" key="5">
    <source>
        <dbReference type="ARBA" id="ARBA00023157"/>
    </source>
</evidence>
<evidence type="ECO:0000256" key="1">
    <source>
        <dbReference type="ARBA" id="ARBA00004613"/>
    </source>
</evidence>
<dbReference type="GO" id="GO:0006665">
    <property type="term" value="P:sphingolipid metabolic process"/>
    <property type="evidence" value="ECO:0007669"/>
    <property type="project" value="InterPro"/>
</dbReference>
<dbReference type="PANTHER" id="PTHR11480">
    <property type="entry name" value="SAPOSIN-RELATED"/>
    <property type="match status" value="1"/>
</dbReference>
<feature type="signal peptide" evidence="7">
    <location>
        <begin position="1"/>
        <end position="21"/>
    </location>
</feature>
<dbReference type="OrthoDB" id="69496at2759"/>
<evidence type="ECO:0000313" key="11">
    <source>
        <dbReference type="Proteomes" id="UP001152798"/>
    </source>
</evidence>
<keyword evidence="11" id="KW-1185">Reference proteome</keyword>
<feature type="domain" description="Saposin B-type" evidence="9">
    <location>
        <begin position="609"/>
        <end position="684"/>
    </location>
</feature>
<dbReference type="AlphaFoldDB" id="A0A9P0HP79"/>
<evidence type="ECO:0000256" key="3">
    <source>
        <dbReference type="ARBA" id="ARBA00022729"/>
    </source>
</evidence>
<dbReference type="Pfam" id="PF03489">
    <property type="entry name" value="SapB_2"/>
    <property type="match status" value="4"/>
</dbReference>
<accession>A0A9P0HP79</accession>
<dbReference type="GO" id="GO:0005576">
    <property type="term" value="C:extracellular region"/>
    <property type="evidence" value="ECO:0007669"/>
    <property type="project" value="UniProtKB-SubCell"/>
</dbReference>
<evidence type="ECO:0000259" key="9">
    <source>
        <dbReference type="SMART" id="SM00741"/>
    </source>
</evidence>
<reference evidence="10" key="1">
    <citation type="submission" date="2022-01" db="EMBL/GenBank/DDBJ databases">
        <authorList>
            <person name="King R."/>
        </authorList>
    </citation>
    <scope>NUCLEOTIDE SEQUENCE</scope>
</reference>
<evidence type="ECO:0000256" key="6">
    <source>
        <dbReference type="ARBA" id="ARBA00023180"/>
    </source>
</evidence>
<dbReference type="InterPro" id="IPR051428">
    <property type="entry name" value="Sphingo_Act-Surfact_Prot"/>
</dbReference>
<dbReference type="GO" id="GO:0016020">
    <property type="term" value="C:membrane"/>
    <property type="evidence" value="ECO:0007669"/>
    <property type="project" value="GOC"/>
</dbReference>
<dbReference type="InterPro" id="IPR008139">
    <property type="entry name" value="SaposinB_dom"/>
</dbReference>
<organism evidence="10 11">
    <name type="scientific">Nezara viridula</name>
    <name type="common">Southern green stink bug</name>
    <name type="synonym">Cimex viridulus</name>
    <dbReference type="NCBI Taxonomy" id="85310"/>
    <lineage>
        <taxon>Eukaryota</taxon>
        <taxon>Metazoa</taxon>
        <taxon>Ecdysozoa</taxon>
        <taxon>Arthropoda</taxon>
        <taxon>Hexapoda</taxon>
        <taxon>Insecta</taxon>
        <taxon>Pterygota</taxon>
        <taxon>Neoptera</taxon>
        <taxon>Paraneoptera</taxon>
        <taxon>Hemiptera</taxon>
        <taxon>Heteroptera</taxon>
        <taxon>Panheteroptera</taxon>
        <taxon>Pentatomomorpha</taxon>
        <taxon>Pentatomoidea</taxon>
        <taxon>Pentatomidae</taxon>
        <taxon>Pentatominae</taxon>
        <taxon>Nezara</taxon>
    </lineage>
</organism>
<keyword evidence="5" id="KW-1015">Disulfide bond</keyword>
<feature type="domain" description="Saposin A-type" evidence="8">
    <location>
        <begin position="39"/>
        <end position="72"/>
    </location>
</feature>
<dbReference type="InterPro" id="IPR003119">
    <property type="entry name" value="SAP_A"/>
</dbReference>
<dbReference type="FunFam" id="1.10.225.10:FF:000002">
    <property type="entry name" value="prosaposin isoform X2"/>
    <property type="match status" value="2"/>
</dbReference>
<dbReference type="Gene3D" id="1.10.225.10">
    <property type="entry name" value="Saposin-like"/>
    <property type="match status" value="7"/>
</dbReference>
<dbReference type="InterPro" id="IPR008373">
    <property type="entry name" value="Saposin"/>
</dbReference>
<dbReference type="InterPro" id="IPR008138">
    <property type="entry name" value="SapB_2"/>
</dbReference>
<evidence type="ECO:0000256" key="2">
    <source>
        <dbReference type="ARBA" id="ARBA00022525"/>
    </source>
</evidence>
<comment type="subcellular location">
    <subcellularLocation>
        <location evidence="1">Secreted</location>
    </subcellularLocation>
</comment>
<feature type="chain" id="PRO_5040243869" description="Saposin" evidence="7">
    <location>
        <begin position="22"/>
        <end position="823"/>
    </location>
</feature>